<dbReference type="InterPro" id="IPR044198">
    <property type="entry name" value="DEK"/>
</dbReference>
<dbReference type="KEGG" id="sfm:108940599"/>
<proteinExistence type="predicted"/>
<name>A0A8C9V3D4_SCLFO</name>
<evidence type="ECO:0000313" key="7">
    <source>
        <dbReference type="Ensembl" id="ENSSFOP00015017798.1"/>
    </source>
</evidence>
<evidence type="ECO:0000313" key="8">
    <source>
        <dbReference type="Proteomes" id="UP000694397"/>
    </source>
</evidence>
<feature type="compositionally biased region" description="Basic and acidic residues" evidence="5">
    <location>
        <begin position="239"/>
        <end position="249"/>
    </location>
</feature>
<dbReference type="RefSeq" id="XP_018618369.1">
    <property type="nucleotide sequence ID" value="XM_018762853.1"/>
</dbReference>
<dbReference type="GO" id="GO:0005634">
    <property type="term" value="C:nucleus"/>
    <property type="evidence" value="ECO:0007669"/>
    <property type="project" value="UniProtKB-SubCell"/>
</dbReference>
<feature type="compositionally biased region" description="Basic and acidic residues" evidence="5">
    <location>
        <begin position="219"/>
        <end position="229"/>
    </location>
</feature>
<evidence type="ECO:0000256" key="2">
    <source>
        <dbReference type="ARBA" id="ARBA00022853"/>
    </source>
</evidence>
<dbReference type="Proteomes" id="UP000694397">
    <property type="component" value="Chromosome 18"/>
</dbReference>
<evidence type="ECO:0000259" key="6">
    <source>
        <dbReference type="PROSITE" id="PS51998"/>
    </source>
</evidence>
<reference evidence="7" key="2">
    <citation type="submission" date="2025-08" db="UniProtKB">
        <authorList>
            <consortium name="Ensembl"/>
        </authorList>
    </citation>
    <scope>IDENTIFICATION</scope>
</reference>
<feature type="compositionally biased region" description="Basic residues" evidence="5">
    <location>
        <begin position="274"/>
        <end position="295"/>
    </location>
</feature>
<dbReference type="OrthoDB" id="370884at2759"/>
<feature type="region of interest" description="Disordered" evidence="5">
    <location>
        <begin position="1"/>
        <end position="46"/>
    </location>
</feature>
<evidence type="ECO:0000256" key="1">
    <source>
        <dbReference type="ARBA" id="ARBA00004123"/>
    </source>
</evidence>
<feature type="compositionally biased region" description="Low complexity" evidence="5">
    <location>
        <begin position="364"/>
        <end position="376"/>
    </location>
</feature>
<protein>
    <submittedName>
        <fullName evidence="7">DEK proto-oncogene</fullName>
    </submittedName>
</protein>
<dbReference type="InterPro" id="IPR014876">
    <property type="entry name" value="DEK_C"/>
</dbReference>
<dbReference type="SUPFAM" id="SSF109715">
    <property type="entry name" value="DEK C-terminal domain"/>
    <property type="match status" value="1"/>
</dbReference>
<dbReference type="GeneTree" id="ENSGT00390000017282"/>
<keyword evidence="3" id="KW-0238">DNA-binding</keyword>
<keyword evidence="4" id="KW-0539">Nucleus</keyword>
<feature type="domain" description="DEK-C" evidence="6">
    <location>
        <begin position="397"/>
        <end position="453"/>
    </location>
</feature>
<dbReference type="Pfam" id="PF08766">
    <property type="entry name" value="DEK_C"/>
    <property type="match status" value="1"/>
</dbReference>
<dbReference type="PANTHER" id="PTHR13468:SF1">
    <property type="entry name" value="PROTEIN DEK"/>
    <property type="match status" value="1"/>
</dbReference>
<evidence type="ECO:0000256" key="4">
    <source>
        <dbReference type="ARBA" id="ARBA00023242"/>
    </source>
</evidence>
<accession>A0A8C9V3D4</accession>
<gene>
    <name evidence="7" type="primary">dek</name>
</gene>
<evidence type="ECO:0000256" key="3">
    <source>
        <dbReference type="ARBA" id="ARBA00023125"/>
    </source>
</evidence>
<comment type="subcellular location">
    <subcellularLocation>
        <location evidence="1">Nucleus</location>
    </subcellularLocation>
</comment>
<dbReference type="GO" id="GO:0003677">
    <property type="term" value="F:DNA binding"/>
    <property type="evidence" value="ECO:0007669"/>
    <property type="project" value="UniProtKB-KW"/>
</dbReference>
<dbReference type="GO" id="GO:0006325">
    <property type="term" value="P:chromatin organization"/>
    <property type="evidence" value="ECO:0007669"/>
    <property type="project" value="UniProtKB-KW"/>
</dbReference>
<feature type="region of interest" description="Disordered" evidence="5">
    <location>
        <begin position="187"/>
        <end position="399"/>
    </location>
</feature>
<dbReference type="AlphaFoldDB" id="A0A8C9V3D4"/>
<reference evidence="7 8" key="1">
    <citation type="submission" date="2019-04" db="EMBL/GenBank/DDBJ databases">
        <authorList>
            <consortium name="Wellcome Sanger Institute Data Sharing"/>
        </authorList>
    </citation>
    <scope>NUCLEOTIDE SEQUENCE [LARGE SCALE GENOMIC DNA]</scope>
</reference>
<sequence length="453" mass="50430">MSGELAEELLHTGDAKEKSVEPQGAPAPVVLEGGGEGGPGNSPECQELHQKPEIIEGKREKKSVQRLDLQIGKPTEPVKIEEGRGTKLGDIEQVAYYIGRMKADELKPLHKILFNRPGAAASLKKNIRQFSGFTFDVNSDGYNKKREVVKRHTMAGLKSICKILDLETSGNHSVRVDRIMNFLLNPKTRERPLPKKRKRTTSSKSKAIVDSSSDDEDGNHDKTPKSRETIDDDDSSSDDNDRKGELDFEKLDEEDVTDKDPQRKKTKALPAKKFAAKKQPAAKKKPASRKHPTTKKKMESIKAVTMKQKAKAKVTKAAEEEVSDMSELSASDNDSDHSESSKGGRKRPATTPAKPTAKTKKADSSSSSSKMTSNKSKGSDVEDSSDEEPLIKLLKKPPTDEQLRDTINKLLKEANLEEVTMKHMYKKVFETYPEYDLTSRKPFIKETVKKFIS</sequence>
<dbReference type="RefSeq" id="XP_029115961.1">
    <property type="nucleotide sequence ID" value="XM_029260128.1"/>
</dbReference>
<dbReference type="CTD" id="7913"/>
<dbReference type="PANTHER" id="PTHR13468">
    <property type="entry name" value="DEK PROTEIN"/>
    <property type="match status" value="1"/>
</dbReference>
<keyword evidence="8" id="KW-1185">Reference proteome</keyword>
<dbReference type="Gene3D" id="1.10.10.60">
    <property type="entry name" value="Homeodomain-like"/>
    <property type="match status" value="1"/>
</dbReference>
<dbReference type="GO" id="GO:0042393">
    <property type="term" value="F:histone binding"/>
    <property type="evidence" value="ECO:0007669"/>
    <property type="project" value="TreeGrafter"/>
</dbReference>
<keyword evidence="2" id="KW-0156">Chromatin regulator</keyword>
<dbReference type="GeneID" id="108940599"/>
<reference evidence="7" key="3">
    <citation type="submission" date="2025-09" db="UniProtKB">
        <authorList>
            <consortium name="Ensembl"/>
        </authorList>
    </citation>
    <scope>IDENTIFICATION</scope>
</reference>
<dbReference type="GO" id="GO:2000779">
    <property type="term" value="P:regulation of double-strand break repair"/>
    <property type="evidence" value="ECO:0007669"/>
    <property type="project" value="TreeGrafter"/>
</dbReference>
<evidence type="ECO:0000256" key="5">
    <source>
        <dbReference type="SAM" id="MobiDB-lite"/>
    </source>
</evidence>
<feature type="compositionally biased region" description="Low complexity" evidence="5">
    <location>
        <begin position="202"/>
        <end position="211"/>
    </location>
</feature>
<dbReference type="PROSITE" id="PS51998">
    <property type="entry name" value="DEK_C"/>
    <property type="match status" value="1"/>
</dbReference>
<organism evidence="7 8">
    <name type="scientific">Scleropages formosus</name>
    <name type="common">Asian bonytongue</name>
    <name type="synonym">Osteoglossum formosum</name>
    <dbReference type="NCBI Taxonomy" id="113540"/>
    <lineage>
        <taxon>Eukaryota</taxon>
        <taxon>Metazoa</taxon>
        <taxon>Chordata</taxon>
        <taxon>Craniata</taxon>
        <taxon>Vertebrata</taxon>
        <taxon>Euteleostomi</taxon>
        <taxon>Actinopterygii</taxon>
        <taxon>Neopterygii</taxon>
        <taxon>Teleostei</taxon>
        <taxon>Osteoglossocephala</taxon>
        <taxon>Osteoglossomorpha</taxon>
        <taxon>Osteoglossiformes</taxon>
        <taxon>Osteoglossidae</taxon>
        <taxon>Scleropages</taxon>
    </lineage>
</organism>
<dbReference type="Ensembl" id="ENSSFOT00015018001.2">
    <property type="protein sequence ID" value="ENSSFOP00015017798.1"/>
    <property type="gene ID" value="ENSSFOG00015011439.2"/>
</dbReference>
<feature type="compositionally biased region" description="Basic and acidic residues" evidence="5">
    <location>
        <begin position="8"/>
        <end position="20"/>
    </location>
</feature>